<keyword evidence="5" id="KW-1185">Reference proteome</keyword>
<dbReference type="Gene3D" id="2.60.40.10">
    <property type="entry name" value="Immunoglobulins"/>
    <property type="match status" value="1"/>
</dbReference>
<evidence type="ECO:0000259" key="3">
    <source>
        <dbReference type="PROSITE" id="PS50835"/>
    </source>
</evidence>
<proteinExistence type="predicted"/>
<dbReference type="GO" id="GO:0004888">
    <property type="term" value="F:transmembrane signaling receptor activity"/>
    <property type="evidence" value="ECO:0007669"/>
    <property type="project" value="TreeGrafter"/>
</dbReference>
<keyword evidence="2" id="KW-1015">Disulfide bond</keyword>
<dbReference type="SMART" id="SM00409">
    <property type="entry name" value="IG"/>
    <property type="match status" value="1"/>
</dbReference>
<dbReference type="InterPro" id="IPR007110">
    <property type="entry name" value="Ig-like_dom"/>
</dbReference>
<feature type="non-terminal residue" evidence="4">
    <location>
        <position position="99"/>
    </location>
</feature>
<organism evidence="4 5">
    <name type="scientific">Dasyornis broadbenti</name>
    <name type="common">rufous bristle-bird</name>
    <dbReference type="NCBI Taxonomy" id="243059"/>
    <lineage>
        <taxon>Eukaryota</taxon>
        <taxon>Metazoa</taxon>
        <taxon>Chordata</taxon>
        <taxon>Craniata</taxon>
        <taxon>Vertebrata</taxon>
        <taxon>Euteleostomi</taxon>
        <taxon>Archelosauria</taxon>
        <taxon>Archosauria</taxon>
        <taxon>Dinosauria</taxon>
        <taxon>Saurischia</taxon>
        <taxon>Theropoda</taxon>
        <taxon>Coelurosauria</taxon>
        <taxon>Aves</taxon>
        <taxon>Neognathae</taxon>
        <taxon>Neoaves</taxon>
        <taxon>Telluraves</taxon>
        <taxon>Australaves</taxon>
        <taxon>Passeriformes</taxon>
        <taxon>Meliphagoidea</taxon>
        <taxon>Dasyornithidae</taxon>
        <taxon>Dasyornis</taxon>
    </lineage>
</organism>
<dbReference type="Pfam" id="PF13895">
    <property type="entry name" value="Ig_2"/>
    <property type="match status" value="1"/>
</dbReference>
<evidence type="ECO:0000256" key="2">
    <source>
        <dbReference type="ARBA" id="ARBA00023157"/>
    </source>
</evidence>
<gene>
    <name evidence="4" type="primary">Fcgr3</name>
    <name evidence="4" type="ORF">DASBRO_R16302</name>
</gene>
<dbReference type="PANTHER" id="PTHR11481:SF64">
    <property type="entry name" value="FC RECEPTOR-LIKE PROTEIN 4"/>
    <property type="match status" value="1"/>
</dbReference>
<dbReference type="PANTHER" id="PTHR11481">
    <property type="entry name" value="IMMUNOGLOBULIN FC RECEPTOR"/>
    <property type="match status" value="1"/>
</dbReference>
<dbReference type="GO" id="GO:0009897">
    <property type="term" value="C:external side of plasma membrane"/>
    <property type="evidence" value="ECO:0007669"/>
    <property type="project" value="TreeGrafter"/>
</dbReference>
<protein>
    <submittedName>
        <fullName evidence="4">FCGR3 protein</fullName>
    </submittedName>
</protein>
<dbReference type="InterPro" id="IPR050488">
    <property type="entry name" value="Ig_Fc_receptor"/>
</dbReference>
<dbReference type="AlphaFoldDB" id="A0A7K6HXY2"/>
<dbReference type="PROSITE" id="PS50835">
    <property type="entry name" value="IG_LIKE"/>
    <property type="match status" value="1"/>
</dbReference>
<comment type="caution">
    <text evidence="4">The sequence shown here is derived from an EMBL/GenBank/DDBJ whole genome shotgun (WGS) entry which is preliminary data.</text>
</comment>
<name>A0A7K6HXY2_9PASS</name>
<feature type="non-terminal residue" evidence="4">
    <location>
        <position position="1"/>
    </location>
</feature>
<keyword evidence="1" id="KW-0732">Signal</keyword>
<evidence type="ECO:0000256" key="1">
    <source>
        <dbReference type="ARBA" id="ARBA00022729"/>
    </source>
</evidence>
<feature type="domain" description="Ig-like" evidence="3">
    <location>
        <begin position="3"/>
        <end position="69"/>
    </location>
</feature>
<dbReference type="InterPro" id="IPR036179">
    <property type="entry name" value="Ig-like_dom_sf"/>
</dbReference>
<dbReference type="InterPro" id="IPR003599">
    <property type="entry name" value="Ig_sub"/>
</dbReference>
<accession>A0A7K6HXY2</accession>
<dbReference type="SUPFAM" id="SSF48726">
    <property type="entry name" value="Immunoglobulin"/>
    <property type="match status" value="1"/>
</dbReference>
<dbReference type="EMBL" id="VZRN01003904">
    <property type="protein sequence ID" value="NWV80600.1"/>
    <property type="molecule type" value="Genomic_DNA"/>
</dbReference>
<sequence length="99" mass="11441">CPPDWLVLQVPARVLLEGDMVTLRCRCSGNKSVKDVHFYHDWKYLGRSLDGTELSLSPLRLNDTGSYRCSGWVRNWDSWREESKLVTVTVHGENHHSQD</sequence>
<dbReference type="GO" id="GO:0006955">
    <property type="term" value="P:immune response"/>
    <property type="evidence" value="ECO:0007669"/>
    <property type="project" value="TreeGrafter"/>
</dbReference>
<evidence type="ECO:0000313" key="4">
    <source>
        <dbReference type="EMBL" id="NWV80600.1"/>
    </source>
</evidence>
<dbReference type="GO" id="GO:0007166">
    <property type="term" value="P:cell surface receptor signaling pathway"/>
    <property type="evidence" value="ECO:0007669"/>
    <property type="project" value="TreeGrafter"/>
</dbReference>
<reference evidence="4 5" key="1">
    <citation type="submission" date="2019-09" db="EMBL/GenBank/DDBJ databases">
        <title>Bird 10,000 Genomes (B10K) Project - Family phase.</title>
        <authorList>
            <person name="Zhang G."/>
        </authorList>
    </citation>
    <scope>NUCLEOTIDE SEQUENCE [LARGE SCALE GENOMIC DNA]</scope>
    <source>
        <strain evidence="4">B10K-DU-029-49</strain>
        <tissue evidence="4">Liver</tissue>
    </source>
</reference>
<dbReference type="Proteomes" id="UP000521322">
    <property type="component" value="Unassembled WGS sequence"/>
</dbReference>
<evidence type="ECO:0000313" key="5">
    <source>
        <dbReference type="Proteomes" id="UP000521322"/>
    </source>
</evidence>
<dbReference type="InterPro" id="IPR013783">
    <property type="entry name" value="Ig-like_fold"/>
</dbReference>